<evidence type="ECO:0000313" key="2">
    <source>
        <dbReference type="EMBL" id="CAD9820702.1"/>
    </source>
</evidence>
<reference evidence="2" key="1">
    <citation type="submission" date="2021-01" db="EMBL/GenBank/DDBJ databases">
        <authorList>
            <person name="Corre E."/>
            <person name="Pelletier E."/>
            <person name="Niang G."/>
            <person name="Scheremetjew M."/>
            <person name="Finn R."/>
            <person name="Kale V."/>
            <person name="Holt S."/>
            <person name="Cochrane G."/>
            <person name="Meng A."/>
            <person name="Brown T."/>
            <person name="Cohen L."/>
        </authorList>
    </citation>
    <scope>NUCLEOTIDE SEQUENCE</scope>
    <source>
        <strain evidence="2">CCMP2084</strain>
    </source>
</reference>
<dbReference type="EMBL" id="HBHQ01018693">
    <property type="protein sequence ID" value="CAD9820702.1"/>
    <property type="molecule type" value="Transcribed_RNA"/>
</dbReference>
<proteinExistence type="predicted"/>
<protein>
    <recommendedName>
        <fullName evidence="3">EXPERA domain-containing protein</fullName>
    </recommendedName>
</protein>
<feature type="transmembrane region" description="Helical" evidence="1">
    <location>
        <begin position="155"/>
        <end position="181"/>
    </location>
</feature>
<feature type="transmembrane region" description="Helical" evidence="1">
    <location>
        <begin position="34"/>
        <end position="59"/>
    </location>
</feature>
<feature type="transmembrane region" description="Helical" evidence="1">
    <location>
        <begin position="80"/>
        <end position="98"/>
    </location>
</feature>
<organism evidence="2">
    <name type="scientific">Attheya septentrionalis</name>
    <dbReference type="NCBI Taxonomy" id="420275"/>
    <lineage>
        <taxon>Eukaryota</taxon>
        <taxon>Sar</taxon>
        <taxon>Stramenopiles</taxon>
        <taxon>Ochrophyta</taxon>
        <taxon>Bacillariophyta</taxon>
        <taxon>Coscinodiscophyceae</taxon>
        <taxon>Chaetocerotophycidae</taxon>
        <taxon>Chaetocerotales</taxon>
        <taxon>Attheyaceae</taxon>
        <taxon>Attheya</taxon>
    </lineage>
</organism>
<sequence>MAFSIFNVGTAIGLWLVITTGGCLYVSSKNGVESNIWVTLMLFFNNLNLFIAICEIILGKHIMLIKSDYKKLKEKYEGREVSACWAFLFMPLTLAQALDGRIWSKMWSTYALMDPSYQNHESFGFFIDVGNGYSTIPPNLLWNYAMMFPHQVSPLWVGCIGIASYWQILYGTIIYFLSYMFNQRYKGFPLTHVMGFVGVSNGIWFFFPLLGIAMSVCMLRDGNMSIFQ</sequence>
<keyword evidence="1" id="KW-1133">Transmembrane helix</keyword>
<dbReference type="AlphaFoldDB" id="A0A7S2UK14"/>
<keyword evidence="1" id="KW-0472">Membrane</keyword>
<evidence type="ECO:0000256" key="1">
    <source>
        <dbReference type="SAM" id="Phobius"/>
    </source>
</evidence>
<name>A0A7S2UK14_9STRA</name>
<evidence type="ECO:0008006" key="3">
    <source>
        <dbReference type="Google" id="ProtNLM"/>
    </source>
</evidence>
<feature type="transmembrane region" description="Helical" evidence="1">
    <location>
        <begin position="5"/>
        <end position="28"/>
    </location>
</feature>
<keyword evidence="1" id="KW-0812">Transmembrane</keyword>
<accession>A0A7S2UK14</accession>
<gene>
    <name evidence="2" type="ORF">ASEP1449_LOCUS12535</name>
</gene>
<feature type="transmembrane region" description="Helical" evidence="1">
    <location>
        <begin position="193"/>
        <end position="214"/>
    </location>
</feature>